<gene>
    <name evidence="4" type="primary">LOC115209921</name>
</gene>
<dbReference type="Pfam" id="PF00144">
    <property type="entry name" value="Beta-lactamase"/>
    <property type="match status" value="1"/>
</dbReference>
<dbReference type="InterPro" id="IPR012338">
    <property type="entry name" value="Beta-lactam/transpept-like"/>
</dbReference>
<dbReference type="RefSeq" id="XP_029634384.1">
    <property type="nucleotide sequence ID" value="XM_029778524.2"/>
</dbReference>
<organism evidence="3 4">
    <name type="scientific">Octopus sinensis</name>
    <name type="common">East Asian common octopus</name>
    <dbReference type="NCBI Taxonomy" id="2607531"/>
    <lineage>
        <taxon>Eukaryota</taxon>
        <taxon>Metazoa</taxon>
        <taxon>Spiralia</taxon>
        <taxon>Lophotrochozoa</taxon>
        <taxon>Mollusca</taxon>
        <taxon>Cephalopoda</taxon>
        <taxon>Coleoidea</taxon>
        <taxon>Octopodiformes</taxon>
        <taxon>Octopoda</taxon>
        <taxon>Incirrata</taxon>
        <taxon>Octopodidae</taxon>
        <taxon>Octopus</taxon>
    </lineage>
</organism>
<dbReference type="Gene3D" id="3.40.710.10">
    <property type="entry name" value="DD-peptidase/beta-lactamase superfamily"/>
    <property type="match status" value="1"/>
</dbReference>
<dbReference type="Proteomes" id="UP000515154">
    <property type="component" value="Linkage group LG3"/>
</dbReference>
<dbReference type="AlphaFoldDB" id="A0A6P7S7T6"/>
<dbReference type="InterPro" id="IPR050491">
    <property type="entry name" value="AmpC-like"/>
</dbReference>
<dbReference type="PANTHER" id="PTHR46825">
    <property type="entry name" value="D-ALANYL-D-ALANINE-CARBOXYPEPTIDASE/ENDOPEPTIDASE AMPH"/>
    <property type="match status" value="1"/>
</dbReference>
<accession>A0A6P7S7T6</accession>
<dbReference type="InterPro" id="IPR001466">
    <property type="entry name" value="Beta-lactam-related"/>
</dbReference>
<feature type="signal peptide" evidence="1">
    <location>
        <begin position="1"/>
        <end position="24"/>
    </location>
</feature>
<keyword evidence="3" id="KW-1185">Reference proteome</keyword>
<protein>
    <submittedName>
        <fullName evidence="4">Uncharacterized protein LOC115209921</fullName>
    </submittedName>
</protein>
<evidence type="ECO:0000259" key="2">
    <source>
        <dbReference type="Pfam" id="PF00144"/>
    </source>
</evidence>
<feature type="chain" id="PRO_5027716471" evidence="1">
    <location>
        <begin position="25"/>
        <end position="689"/>
    </location>
</feature>
<evidence type="ECO:0000313" key="4">
    <source>
        <dbReference type="RefSeq" id="XP_029634384.1"/>
    </source>
</evidence>
<dbReference type="SUPFAM" id="SSF56601">
    <property type="entry name" value="beta-lactamase/transpeptidase-like"/>
    <property type="match status" value="1"/>
</dbReference>
<name>A0A6P7S7T6_9MOLL</name>
<dbReference type="KEGG" id="osn:115209921"/>
<sequence length="689" mass="79771">MDPLRKLSFWIVTLLALGLSGINGRPSLENNANFDKSFQKFLKQFQYRGASVALMRQGKLLYSHGYGSTQNNVKMTPEVLFPASNISKLLTAVSVLKLVENGKVNLTAKVFGKFGILNHLRPWSIFRTDNRLYDIIVDDLLRHAGGWDSAMPPMFDPVLNSIYLKNGYRIPNITSIMQLKNTAEMKDIFRYMMSIPLNFKPGTKSVHSHLGYVILDQIIEKVQNYDYPTFVRKNILEPCGMWHTRFGKHMKENRIKNMVKRSLVGNFNTTYSLHLEREVVSLTDGWYTNVYDIMRFFRCLDHTGTHRLLKKSSIKSLLAKPRKMKASGSWVGANLNVNKHGRVCLEGDGIIDGMLLCHRNFLQTVQNPGNSSYMSSETFVMLLVGGHNKPLPVQNFMNYFKDWSQNGANYFSYDLADIRVGHVGVNEQIIKYKLSEHHISAYVNAIKDQHFKIEWINAFEYNRESYFSVISKINPDESLSSFYLEHGLDEKGLLHFKHLYSKENVYLSLLQSYISFAHTDKNRYMALFDTVKEEPVDIRFGIRQYSQCYKLFAQVYNEKGYVPRVQSFVHIDQEPQVCFILEKKPVKEYKEYIDISLKELTESVVSNAKAHRVMTYLDTSSKYKRPRFSVIFRKDPSRQGTFKNNVEISQLEDIIADGYLKDSFFPKLIAGYSDKKGTLYFAIYMERIL</sequence>
<proteinExistence type="predicted"/>
<feature type="domain" description="Beta-lactamase-related" evidence="2">
    <location>
        <begin position="34"/>
        <end position="324"/>
    </location>
</feature>
<evidence type="ECO:0000313" key="3">
    <source>
        <dbReference type="Proteomes" id="UP000515154"/>
    </source>
</evidence>
<reference evidence="4" key="1">
    <citation type="submission" date="2025-08" db="UniProtKB">
        <authorList>
            <consortium name="RefSeq"/>
        </authorList>
    </citation>
    <scope>IDENTIFICATION</scope>
</reference>
<dbReference type="PANTHER" id="PTHR46825:SF9">
    <property type="entry name" value="BETA-LACTAMASE-RELATED DOMAIN-CONTAINING PROTEIN"/>
    <property type="match status" value="1"/>
</dbReference>
<evidence type="ECO:0000256" key="1">
    <source>
        <dbReference type="SAM" id="SignalP"/>
    </source>
</evidence>
<keyword evidence="1" id="KW-0732">Signal</keyword>